<dbReference type="Gene3D" id="3.80.10.10">
    <property type="entry name" value="Ribonuclease Inhibitor"/>
    <property type="match status" value="1"/>
</dbReference>
<sequence length="360" mass="41462">MFPGRNCVYYSQTVRPDYDERFLNLVHHVLLLNRSPTFQKFCLDFHFSLCHSIRQRVSGRCQSDFLRNEKRMANEIGSWIQFSLNKNLKVLDLSFSAHGTFEPQMDYILSSCPMLEDLTLWFCYGHRRVVLHNSNLKTLVLGVRWFGTRIHVSCPTLLSLYMFGTVEVLDITNVASIVEVSVNCMGKFDFRQDYQEMRIFLQTVTGAKSLKLCSWFALVRAFSLLQLLQVFSSWQLKNLPSPTFSCKSLQLHLDFVKWHLPGILNLLKQCPCLEKLMIEVTSYYESTSRNTLSWIHPYEFDADGRYSCSVLESTPQDGGGSWSCNGETSDSVSGIFARAFHGVRGNDDIRGKADMELWLN</sequence>
<name>A0AAE1SEH8_9SOLA</name>
<dbReference type="PANTHER" id="PTHR31900:SF32">
    <property type="entry name" value="F-BOX_RNI_FBD-LIKE DOMAIN PROTEIN"/>
    <property type="match status" value="1"/>
</dbReference>
<dbReference type="InterPro" id="IPR032675">
    <property type="entry name" value="LRR_dom_sf"/>
</dbReference>
<organism evidence="1 2">
    <name type="scientific">Anisodus tanguticus</name>
    <dbReference type="NCBI Taxonomy" id="243964"/>
    <lineage>
        <taxon>Eukaryota</taxon>
        <taxon>Viridiplantae</taxon>
        <taxon>Streptophyta</taxon>
        <taxon>Embryophyta</taxon>
        <taxon>Tracheophyta</taxon>
        <taxon>Spermatophyta</taxon>
        <taxon>Magnoliopsida</taxon>
        <taxon>eudicotyledons</taxon>
        <taxon>Gunneridae</taxon>
        <taxon>Pentapetalae</taxon>
        <taxon>asterids</taxon>
        <taxon>lamiids</taxon>
        <taxon>Solanales</taxon>
        <taxon>Solanaceae</taxon>
        <taxon>Solanoideae</taxon>
        <taxon>Hyoscyameae</taxon>
        <taxon>Anisodus</taxon>
    </lineage>
</organism>
<protein>
    <submittedName>
        <fullName evidence="1">Uncharacterized protein</fullName>
    </submittedName>
</protein>
<evidence type="ECO:0000313" key="1">
    <source>
        <dbReference type="EMBL" id="KAK4369269.1"/>
    </source>
</evidence>
<dbReference type="AlphaFoldDB" id="A0AAE1SEH8"/>
<evidence type="ECO:0000313" key="2">
    <source>
        <dbReference type="Proteomes" id="UP001291623"/>
    </source>
</evidence>
<dbReference type="EMBL" id="JAVYJV010000006">
    <property type="protein sequence ID" value="KAK4369269.1"/>
    <property type="molecule type" value="Genomic_DNA"/>
</dbReference>
<accession>A0AAE1SEH8</accession>
<dbReference type="PANTHER" id="PTHR31900">
    <property type="entry name" value="F-BOX/RNI SUPERFAMILY PROTEIN-RELATED"/>
    <property type="match status" value="1"/>
</dbReference>
<dbReference type="Proteomes" id="UP001291623">
    <property type="component" value="Unassembled WGS sequence"/>
</dbReference>
<dbReference type="InterPro" id="IPR050232">
    <property type="entry name" value="FBL13/AtMIF1-like"/>
</dbReference>
<reference evidence="1" key="1">
    <citation type="submission" date="2023-12" db="EMBL/GenBank/DDBJ databases">
        <title>Genome assembly of Anisodus tanguticus.</title>
        <authorList>
            <person name="Wang Y.-J."/>
        </authorList>
    </citation>
    <scope>NUCLEOTIDE SEQUENCE</scope>
    <source>
        <strain evidence="1">KB-2021</strain>
        <tissue evidence="1">Leaf</tissue>
    </source>
</reference>
<dbReference type="SUPFAM" id="SSF52047">
    <property type="entry name" value="RNI-like"/>
    <property type="match status" value="1"/>
</dbReference>
<comment type="caution">
    <text evidence="1">The sequence shown here is derived from an EMBL/GenBank/DDBJ whole genome shotgun (WGS) entry which is preliminary data.</text>
</comment>
<proteinExistence type="predicted"/>
<gene>
    <name evidence="1" type="ORF">RND71_013061</name>
</gene>
<keyword evidence="2" id="KW-1185">Reference proteome</keyword>